<protein>
    <submittedName>
        <fullName evidence="1">Uncharacterized protein</fullName>
    </submittedName>
</protein>
<accession>A0A1T2X125</accession>
<dbReference type="Proteomes" id="UP000190188">
    <property type="component" value="Unassembled WGS sequence"/>
</dbReference>
<keyword evidence="2" id="KW-1185">Reference proteome</keyword>
<name>A0A1T2X125_9BACL</name>
<organism evidence="1 2">
    <name type="scientific">Paenibacillus selenitireducens</name>
    <dbReference type="NCBI Taxonomy" id="1324314"/>
    <lineage>
        <taxon>Bacteria</taxon>
        <taxon>Bacillati</taxon>
        <taxon>Bacillota</taxon>
        <taxon>Bacilli</taxon>
        <taxon>Bacillales</taxon>
        <taxon>Paenibacillaceae</taxon>
        <taxon>Paenibacillus</taxon>
    </lineage>
</organism>
<gene>
    <name evidence="1" type="ORF">BVG16_28405</name>
</gene>
<sequence>MTADLGQSKLFSGLKIYLAIYNLFIKKVPRGYGSHFFVFFIKFFGEMGNAKRNELGIMHHFWRGQAMLRNRVVLNV</sequence>
<evidence type="ECO:0000313" key="1">
    <source>
        <dbReference type="EMBL" id="OPA73552.1"/>
    </source>
</evidence>
<reference evidence="1 2" key="1">
    <citation type="submission" date="2017-01" db="EMBL/GenBank/DDBJ databases">
        <title>Genome analysis of Paenibacillus selenitrireducens ES3-24.</title>
        <authorList>
            <person name="Xu D."/>
            <person name="Yao R."/>
            <person name="Zheng S."/>
        </authorList>
    </citation>
    <scope>NUCLEOTIDE SEQUENCE [LARGE SCALE GENOMIC DNA]</scope>
    <source>
        <strain evidence="1 2">ES3-24</strain>
    </source>
</reference>
<dbReference type="AlphaFoldDB" id="A0A1T2X125"/>
<evidence type="ECO:0000313" key="2">
    <source>
        <dbReference type="Proteomes" id="UP000190188"/>
    </source>
</evidence>
<comment type="caution">
    <text evidence="1">The sequence shown here is derived from an EMBL/GenBank/DDBJ whole genome shotgun (WGS) entry which is preliminary data.</text>
</comment>
<dbReference type="EMBL" id="MSZX01000016">
    <property type="protein sequence ID" value="OPA73552.1"/>
    <property type="molecule type" value="Genomic_DNA"/>
</dbReference>
<proteinExistence type="predicted"/>
<dbReference type="STRING" id="1324314.BVG16_28405"/>